<evidence type="ECO:0000313" key="3">
    <source>
        <dbReference type="EMBL" id="MCV9934592.1"/>
    </source>
</evidence>
<dbReference type="AlphaFoldDB" id="A0A9X3CAJ6"/>
<sequence length="243" mass="27791">MSKPQLFMLHFAGGNSDSFNFMHSYLGEFKLETIELPGRGASSDEILIKDFSTAANYIYTQIKKRLTSKNFLIYGHSMGASLAFKVTRMLEEDSITPLCLIVSGNAGPKIKENKKRYLLEDKEFITEVTKLGGLPLEFLESQELLDYFIPILKADFEISEENNLGSESIIKTPIYAIMGDVEKHVEDITNWSKYTTSFFNYEILTGNHFFIFNHTERLCSVIKECYKKNVAKKALDLLTEKMQ</sequence>
<dbReference type="EMBL" id="JAOZEV010000029">
    <property type="protein sequence ID" value="MCV9934592.1"/>
    <property type="molecule type" value="Genomic_DNA"/>
</dbReference>
<comment type="similarity">
    <text evidence="1">Belongs to the thioesterase family.</text>
</comment>
<dbReference type="RefSeq" id="WP_264288759.1">
    <property type="nucleotide sequence ID" value="NZ_JAOZEV010000029.1"/>
</dbReference>
<organism evidence="3 4">
    <name type="scientific">Flavobacterium frigoritolerans</name>
    <dbReference type="NCBI Taxonomy" id="2987686"/>
    <lineage>
        <taxon>Bacteria</taxon>
        <taxon>Pseudomonadati</taxon>
        <taxon>Bacteroidota</taxon>
        <taxon>Flavobacteriia</taxon>
        <taxon>Flavobacteriales</taxon>
        <taxon>Flavobacteriaceae</taxon>
        <taxon>Flavobacterium</taxon>
    </lineage>
</organism>
<proteinExistence type="inferred from homology"/>
<dbReference type="Gene3D" id="3.40.50.1820">
    <property type="entry name" value="alpha/beta hydrolase"/>
    <property type="match status" value="1"/>
</dbReference>
<protein>
    <submittedName>
        <fullName evidence="3">Thioesterase domain-containing protein</fullName>
    </submittedName>
</protein>
<evidence type="ECO:0000313" key="4">
    <source>
        <dbReference type="Proteomes" id="UP001151133"/>
    </source>
</evidence>
<dbReference type="InterPro" id="IPR001031">
    <property type="entry name" value="Thioesterase"/>
</dbReference>
<feature type="domain" description="Thioesterase" evidence="2">
    <location>
        <begin position="5"/>
        <end position="223"/>
    </location>
</feature>
<comment type="caution">
    <text evidence="3">The sequence shown here is derived from an EMBL/GenBank/DDBJ whole genome shotgun (WGS) entry which is preliminary data.</text>
</comment>
<dbReference type="PANTHER" id="PTHR11487:SF0">
    <property type="entry name" value="S-ACYL FATTY ACID SYNTHASE THIOESTERASE, MEDIUM CHAIN"/>
    <property type="match status" value="1"/>
</dbReference>
<dbReference type="SUPFAM" id="SSF53474">
    <property type="entry name" value="alpha/beta-Hydrolases"/>
    <property type="match status" value="1"/>
</dbReference>
<accession>A0A9X3CAJ6</accession>
<evidence type="ECO:0000256" key="1">
    <source>
        <dbReference type="ARBA" id="ARBA00007169"/>
    </source>
</evidence>
<gene>
    <name evidence="3" type="ORF">OIU80_20105</name>
</gene>
<dbReference type="InterPro" id="IPR012223">
    <property type="entry name" value="TEII"/>
</dbReference>
<keyword evidence="4" id="KW-1185">Reference proteome</keyword>
<name>A0A9X3CAJ6_9FLAO</name>
<dbReference type="Pfam" id="PF00975">
    <property type="entry name" value="Thioesterase"/>
    <property type="match status" value="1"/>
</dbReference>
<dbReference type="PANTHER" id="PTHR11487">
    <property type="entry name" value="THIOESTERASE"/>
    <property type="match status" value="1"/>
</dbReference>
<evidence type="ECO:0000259" key="2">
    <source>
        <dbReference type="Pfam" id="PF00975"/>
    </source>
</evidence>
<dbReference type="GO" id="GO:0008610">
    <property type="term" value="P:lipid biosynthetic process"/>
    <property type="evidence" value="ECO:0007669"/>
    <property type="project" value="TreeGrafter"/>
</dbReference>
<dbReference type="Proteomes" id="UP001151133">
    <property type="component" value="Unassembled WGS sequence"/>
</dbReference>
<reference evidence="3" key="1">
    <citation type="submission" date="2022-10" db="EMBL/GenBank/DDBJ databases">
        <title>Two novel species of Flavobacterium.</title>
        <authorList>
            <person name="Liu Q."/>
            <person name="Xin Y.-H."/>
        </authorList>
    </citation>
    <scope>NUCLEOTIDE SEQUENCE</scope>
    <source>
        <strain evidence="3">LS1R47</strain>
    </source>
</reference>
<dbReference type="InterPro" id="IPR029058">
    <property type="entry name" value="AB_hydrolase_fold"/>
</dbReference>